<dbReference type="Gene3D" id="3.40.630.30">
    <property type="match status" value="1"/>
</dbReference>
<dbReference type="GO" id="GO:0016747">
    <property type="term" value="F:acyltransferase activity, transferring groups other than amino-acyl groups"/>
    <property type="evidence" value="ECO:0007669"/>
    <property type="project" value="InterPro"/>
</dbReference>
<keyword evidence="2" id="KW-0012">Acyltransferase</keyword>
<dbReference type="EC" id="2.3.1.-" evidence="2"/>
<name>A0A1F2PFX5_9FIRM</name>
<accession>A0A1F2PFX5</accession>
<dbReference type="InterPro" id="IPR016181">
    <property type="entry name" value="Acyl_CoA_acyltransferase"/>
</dbReference>
<evidence type="ECO:0000313" key="2">
    <source>
        <dbReference type="EMBL" id="OFV70208.1"/>
    </source>
</evidence>
<dbReference type="AlphaFoldDB" id="A0A1F2PFX5"/>
<evidence type="ECO:0000259" key="1">
    <source>
        <dbReference type="PROSITE" id="PS51186"/>
    </source>
</evidence>
<keyword evidence="2" id="KW-0808">Transferase</keyword>
<evidence type="ECO:0000313" key="3">
    <source>
        <dbReference type="Proteomes" id="UP000176244"/>
    </source>
</evidence>
<dbReference type="SUPFAM" id="SSF55729">
    <property type="entry name" value="Acyl-CoA N-acyltransferases (Nat)"/>
    <property type="match status" value="1"/>
</dbReference>
<reference evidence="2 3" key="1">
    <citation type="submission" date="2015-09" db="EMBL/GenBank/DDBJ databases">
        <title>Genome sequence of Acetobacterium wieringae DSM 1911.</title>
        <authorList>
            <person name="Poehlein A."/>
            <person name="Bengelsdorf F.R."/>
            <person name="Schiel-Bengelsdorf B."/>
            <person name="Duerre P."/>
            <person name="Daniel R."/>
        </authorList>
    </citation>
    <scope>NUCLEOTIDE SEQUENCE [LARGE SCALE GENOMIC DNA]</scope>
    <source>
        <strain evidence="2 3">DSM 1911</strain>
    </source>
</reference>
<dbReference type="STRING" id="52694.ACWI_24130"/>
<dbReference type="Proteomes" id="UP000176244">
    <property type="component" value="Unassembled WGS sequence"/>
</dbReference>
<dbReference type="Pfam" id="PF00583">
    <property type="entry name" value="Acetyltransf_1"/>
    <property type="match status" value="1"/>
</dbReference>
<comment type="caution">
    <text evidence="2">The sequence shown here is derived from an EMBL/GenBank/DDBJ whole genome shotgun (WGS) entry which is preliminary data.</text>
</comment>
<gene>
    <name evidence="2" type="primary">yjbC</name>
    <name evidence="2" type="ORF">ACWI_24130</name>
</gene>
<sequence>MERIELLKLAEKDFEKVYALMEEAFPVEEVRPPKNAKAQLRDPRYSILISKNEADQMLGFIARWDLGTRIFVEHFAVDLRLRGGGIGSGMMRAFLSQAEKPVVIEVEDEKTETNLRRIHFYLRLGFHLSQYGYDQPVYRGDMSKKIPLKLMTYPTPLTAAGFETFKKQVFTQIYKIIKT</sequence>
<dbReference type="CDD" id="cd04301">
    <property type="entry name" value="NAT_SF"/>
    <property type="match status" value="1"/>
</dbReference>
<dbReference type="EMBL" id="LKEU01000033">
    <property type="protein sequence ID" value="OFV70208.1"/>
    <property type="molecule type" value="Genomic_DNA"/>
</dbReference>
<organism evidence="2 3">
    <name type="scientific">Acetobacterium wieringae</name>
    <dbReference type="NCBI Taxonomy" id="52694"/>
    <lineage>
        <taxon>Bacteria</taxon>
        <taxon>Bacillati</taxon>
        <taxon>Bacillota</taxon>
        <taxon>Clostridia</taxon>
        <taxon>Eubacteriales</taxon>
        <taxon>Eubacteriaceae</taxon>
        <taxon>Acetobacterium</taxon>
    </lineage>
</organism>
<protein>
    <submittedName>
        <fullName evidence="2">Putative acetyltransferase YjbC</fullName>
        <ecNumber evidence="2">2.3.1.-</ecNumber>
    </submittedName>
</protein>
<proteinExistence type="predicted"/>
<dbReference type="OrthoDB" id="9127144at2"/>
<dbReference type="RefSeq" id="WP_139142366.1">
    <property type="nucleotide sequence ID" value="NZ_LKEU01000033.1"/>
</dbReference>
<feature type="domain" description="N-acetyltransferase" evidence="1">
    <location>
        <begin position="4"/>
        <end position="147"/>
    </location>
</feature>
<dbReference type="InterPro" id="IPR000182">
    <property type="entry name" value="GNAT_dom"/>
</dbReference>
<dbReference type="PROSITE" id="PS51186">
    <property type="entry name" value="GNAT"/>
    <property type="match status" value="1"/>
</dbReference>